<organism evidence="1 2">
    <name type="scientific">Meganyctiphanes norvegica</name>
    <name type="common">Northern krill</name>
    <name type="synonym">Thysanopoda norvegica</name>
    <dbReference type="NCBI Taxonomy" id="48144"/>
    <lineage>
        <taxon>Eukaryota</taxon>
        <taxon>Metazoa</taxon>
        <taxon>Ecdysozoa</taxon>
        <taxon>Arthropoda</taxon>
        <taxon>Crustacea</taxon>
        <taxon>Multicrustacea</taxon>
        <taxon>Malacostraca</taxon>
        <taxon>Eumalacostraca</taxon>
        <taxon>Eucarida</taxon>
        <taxon>Euphausiacea</taxon>
        <taxon>Euphausiidae</taxon>
        <taxon>Meganyctiphanes</taxon>
    </lineage>
</organism>
<name>A0AAV2SG19_MEGNR</name>
<dbReference type="Proteomes" id="UP001497623">
    <property type="component" value="Unassembled WGS sequence"/>
</dbReference>
<proteinExistence type="predicted"/>
<dbReference type="EMBL" id="CAXKWB010064148">
    <property type="protein sequence ID" value="CAL4187305.1"/>
    <property type="molecule type" value="Genomic_DNA"/>
</dbReference>
<accession>A0AAV2SG19</accession>
<dbReference type="AlphaFoldDB" id="A0AAV2SG19"/>
<sequence length="438" mass="50364">MHSPTADMVTKVRSQLYSIMDTPVGTPAMEEIDRELAPILRYLIILGPKYEQPQKYRNFVEWFLHPNRTANEFNYVVGPLRHDVFMEVQTSCDDISEYPRALCLAAAEALAVRCPVLEGFWEYAAWMVVRIVQSYELGDIVSNWIIKVIGNADICPNANLRMELMGLLSKAEIEMHNQTQAVEAVMSACSALKNDYLESSLYGEFSILTFSRLIEVFERIMGIDSLSDDVIGNGCLLDFGVKLANQLEHVNNMWLSRPLYDVSCQYGLNPYKYTEPRELHSLIALLETINGCIQLKLKDSGESNFLKFERSDTAYDMFNILIKNFKACFQMPQLTNPTAKLVMGSIELFLSGIEDDENCEMDLDNINDFDSMIKCLFIHKESYSVYNSPIGREIFSRYRSKLWFIKEYAASYIGYYNLPIILYNLCHPELEMLNIQYL</sequence>
<evidence type="ECO:0000313" key="1">
    <source>
        <dbReference type="EMBL" id="CAL4187305.1"/>
    </source>
</evidence>
<comment type="caution">
    <text evidence="1">The sequence shown here is derived from an EMBL/GenBank/DDBJ whole genome shotgun (WGS) entry which is preliminary data.</text>
</comment>
<gene>
    <name evidence="1" type="ORF">MNOR_LOCUS36177</name>
</gene>
<protein>
    <submittedName>
        <fullName evidence="1">Uncharacterized protein</fullName>
    </submittedName>
</protein>
<keyword evidence="2" id="KW-1185">Reference proteome</keyword>
<evidence type="ECO:0000313" key="2">
    <source>
        <dbReference type="Proteomes" id="UP001497623"/>
    </source>
</evidence>
<reference evidence="1 2" key="1">
    <citation type="submission" date="2024-05" db="EMBL/GenBank/DDBJ databases">
        <authorList>
            <person name="Wallberg A."/>
        </authorList>
    </citation>
    <scope>NUCLEOTIDE SEQUENCE [LARGE SCALE GENOMIC DNA]</scope>
</reference>